<evidence type="ECO:0000256" key="18">
    <source>
        <dbReference type="PIRNR" id="PIRNR017184"/>
    </source>
</evidence>
<evidence type="ECO:0000256" key="17">
    <source>
        <dbReference type="HAMAP-Rule" id="MF_01965"/>
    </source>
</evidence>
<keyword evidence="12 17" id="KW-0456">Lyase</keyword>
<comment type="catalytic activity">
    <reaction evidence="1 18">
        <text>(6R)-NADHX = (6S)-NADHX</text>
        <dbReference type="Rhea" id="RHEA:32215"/>
        <dbReference type="ChEBI" id="CHEBI:64074"/>
        <dbReference type="ChEBI" id="CHEBI:64075"/>
        <dbReference type="EC" id="5.1.99.6"/>
    </reaction>
</comment>
<evidence type="ECO:0000259" key="20">
    <source>
        <dbReference type="PROSITE" id="PS51385"/>
    </source>
</evidence>
<feature type="binding site" evidence="17">
    <location>
        <begin position="437"/>
        <end position="441"/>
    </location>
    <ligand>
        <name>AMP</name>
        <dbReference type="ChEBI" id="CHEBI:456215"/>
    </ligand>
</feature>
<dbReference type="InterPro" id="IPR029056">
    <property type="entry name" value="Ribokinase-like"/>
</dbReference>
<dbReference type="EMBL" id="JAYWLC010000001">
    <property type="protein sequence ID" value="MER5170267.1"/>
    <property type="molecule type" value="Genomic_DNA"/>
</dbReference>
<dbReference type="SUPFAM" id="SSF64153">
    <property type="entry name" value="YjeF N-terminal domain-like"/>
    <property type="match status" value="1"/>
</dbReference>
<dbReference type="InterPro" id="IPR004443">
    <property type="entry name" value="YjeF_N_dom"/>
</dbReference>
<reference evidence="21 22" key="1">
    <citation type="submission" date="2024-01" db="EMBL/GenBank/DDBJ databases">
        <authorList>
            <person name="Deng Y."/>
            <person name="Su J."/>
        </authorList>
    </citation>
    <scope>NUCLEOTIDE SEQUENCE [LARGE SCALE GENOMIC DNA]</scope>
    <source>
        <strain evidence="21 22">CPCC 100088</strain>
    </source>
</reference>
<evidence type="ECO:0000256" key="8">
    <source>
        <dbReference type="ARBA" id="ARBA00022857"/>
    </source>
</evidence>
<feature type="binding site" evidence="17">
    <location>
        <position position="285"/>
    </location>
    <ligand>
        <name>(6S)-NADPHX</name>
        <dbReference type="ChEBI" id="CHEBI:64076"/>
    </ligand>
</feature>
<evidence type="ECO:0000256" key="12">
    <source>
        <dbReference type="ARBA" id="ARBA00023239"/>
    </source>
</evidence>
<keyword evidence="13" id="KW-0511">Multifunctional enzyme</keyword>
<dbReference type="Proteomes" id="UP001438953">
    <property type="component" value="Unassembled WGS sequence"/>
</dbReference>
<sequence>MALAGAGVVAAMVKYWPQLIELEESADPPSAVILCGPGNNGGDGYVVAQHLALRGWEVEILRDPSKLPQGAAGTAMRSLPDTVTVQDFAMAATGHRPDILVDALFGIGCTRPLSPEHLALFTQTAARPPRRGLARWRHVMKLVAVDCPSGLDLDRGVFLAPDPVSPKDTDAFEQWSTAESHRQIAADLCVTFHQPKPGHVMSAIAGRRLEVVDIGLPDGPSQDAASLIDRPKTAGALRLVDPVRGNRTNTFRRWYQSITRLDQAAHKYQRGHAMVLSGGLAQGGAARMAARAALRIGAGAVTIAAPQSAIPETAAQINALMLRALPDSYTLRGWMADERLRALCLGPGLGHKRAQEMVPAVLWGKRATVLDADALSCFSEDPSVLFNHLHPNCILTPHEGEFRTLFPDLAAGLGQGKDRIEITRRAAERAGAVVLLKGAVTVIARPDGCASVHPAIRERAVPWLATAGAGDVLAGMITGLLATQPPEAVDLLGAAELAVWMHVEAARQFGPGLIAEDLPDELPALMRSLFL</sequence>
<dbReference type="PANTHER" id="PTHR12592:SF0">
    <property type="entry name" value="ATP-DEPENDENT (S)-NAD(P)H-HYDRATE DEHYDRATASE"/>
    <property type="match status" value="1"/>
</dbReference>
<keyword evidence="7 17" id="KW-0067">ATP-binding</keyword>
<feature type="domain" description="YjeF C-terminal" evidence="19">
    <location>
        <begin position="250"/>
        <end position="529"/>
    </location>
</feature>
<dbReference type="NCBIfam" id="TIGR00196">
    <property type="entry name" value="yjeF_cterm"/>
    <property type="match status" value="1"/>
</dbReference>
<evidence type="ECO:0000313" key="22">
    <source>
        <dbReference type="Proteomes" id="UP001438953"/>
    </source>
</evidence>
<evidence type="ECO:0000256" key="16">
    <source>
        <dbReference type="ARBA" id="ARBA00049209"/>
    </source>
</evidence>
<organism evidence="21 22">
    <name type="scientific">Thioclava kandeliae</name>
    <dbReference type="NCBI Taxonomy" id="3070818"/>
    <lineage>
        <taxon>Bacteria</taxon>
        <taxon>Pseudomonadati</taxon>
        <taxon>Pseudomonadota</taxon>
        <taxon>Alphaproteobacteria</taxon>
        <taxon>Rhodobacterales</taxon>
        <taxon>Paracoccaceae</taxon>
        <taxon>Thioclava</taxon>
    </lineage>
</organism>
<evidence type="ECO:0000256" key="10">
    <source>
        <dbReference type="ARBA" id="ARBA00023027"/>
    </source>
</evidence>
<dbReference type="PROSITE" id="PS51385">
    <property type="entry name" value="YJEF_N"/>
    <property type="match status" value="1"/>
</dbReference>
<proteinExistence type="inferred from homology"/>
<comment type="similarity">
    <text evidence="17">Belongs to the NnrD/CARKD family.</text>
</comment>
<keyword evidence="10 17" id="KW-0520">NAD</keyword>
<evidence type="ECO:0000256" key="11">
    <source>
        <dbReference type="ARBA" id="ARBA00023235"/>
    </source>
</evidence>
<dbReference type="Gene3D" id="3.40.50.10260">
    <property type="entry name" value="YjeF N-terminal domain"/>
    <property type="match status" value="1"/>
</dbReference>
<dbReference type="HAMAP" id="MF_01965">
    <property type="entry name" value="NADHX_dehydratase"/>
    <property type="match status" value="1"/>
</dbReference>
<dbReference type="InterPro" id="IPR017953">
    <property type="entry name" value="Carbohydrate_kinase_pred_CS"/>
</dbReference>
<dbReference type="PROSITE" id="PS01050">
    <property type="entry name" value="YJEF_C_2"/>
    <property type="match status" value="1"/>
</dbReference>
<feature type="binding site" evidence="17">
    <location>
        <position position="471"/>
    </location>
    <ligand>
        <name>(6S)-NADPHX</name>
        <dbReference type="ChEBI" id="CHEBI:64076"/>
    </ligand>
</feature>
<evidence type="ECO:0000259" key="19">
    <source>
        <dbReference type="PROSITE" id="PS51383"/>
    </source>
</evidence>
<dbReference type="EC" id="4.2.1.136" evidence="17"/>
<evidence type="ECO:0000256" key="15">
    <source>
        <dbReference type="ARBA" id="ARBA00048238"/>
    </source>
</evidence>
<dbReference type="InterPro" id="IPR030677">
    <property type="entry name" value="Nnr"/>
</dbReference>
<keyword evidence="5 18" id="KW-0479">Metal-binding</keyword>
<protein>
    <recommendedName>
        <fullName evidence="17">ADP-dependent (S)-NAD(P)H-hydrate dehydratase</fullName>
        <ecNumber evidence="17">4.2.1.136</ecNumber>
    </recommendedName>
    <alternativeName>
        <fullName evidence="17">ADP-dependent NAD(P)HX dehydratase</fullName>
    </alternativeName>
</protein>
<keyword evidence="6 17" id="KW-0547">Nucleotide-binding</keyword>
<dbReference type="SUPFAM" id="SSF53613">
    <property type="entry name" value="Ribokinase-like"/>
    <property type="match status" value="1"/>
</dbReference>
<feature type="binding site" evidence="17">
    <location>
        <position position="398"/>
    </location>
    <ligand>
        <name>(6S)-NADPHX</name>
        <dbReference type="ChEBI" id="CHEBI:64076"/>
    </ligand>
</feature>
<comment type="cofactor">
    <cofactor evidence="17">
        <name>Mg(2+)</name>
        <dbReference type="ChEBI" id="CHEBI:18420"/>
    </cofactor>
</comment>
<dbReference type="PROSITE" id="PS51383">
    <property type="entry name" value="YJEF_C_3"/>
    <property type="match status" value="1"/>
</dbReference>
<name>A0ABV1SBI6_9RHOB</name>
<evidence type="ECO:0000256" key="4">
    <source>
        <dbReference type="ARBA" id="ARBA00009524"/>
    </source>
</evidence>
<dbReference type="Gene3D" id="3.40.1190.20">
    <property type="match status" value="1"/>
</dbReference>
<evidence type="ECO:0000313" key="21">
    <source>
        <dbReference type="EMBL" id="MER5170267.1"/>
    </source>
</evidence>
<reference evidence="21 22" key="2">
    <citation type="submission" date="2024-06" db="EMBL/GenBank/DDBJ databases">
        <title>Thioclava kandeliae sp. nov. from a rhizosphere soil sample of Kandelia candel in a mangrove.</title>
        <authorList>
            <person name="Mu T."/>
        </authorList>
    </citation>
    <scope>NUCLEOTIDE SEQUENCE [LARGE SCALE GENOMIC DNA]</scope>
    <source>
        <strain evidence="21 22">CPCC 100088</strain>
    </source>
</reference>
<comment type="function">
    <text evidence="17">Catalyzes the dehydration of the S-form of NAD(P)HX at the expense of ADP, which is converted to AMP. Together with NAD(P)HX epimerase, which catalyzes the epimerization of the S- and R-forms, the enzyme allows the repair of both epimers of NAD(P)HX, a damaged form of NAD(P)H that is a result of enzymatic or heat-dependent hydration.</text>
</comment>
<evidence type="ECO:0000256" key="13">
    <source>
        <dbReference type="ARBA" id="ARBA00023268"/>
    </source>
</evidence>
<comment type="catalytic activity">
    <reaction evidence="16 17 18">
        <text>(6S)-NADPHX + ADP = AMP + phosphate + NADPH + H(+)</text>
        <dbReference type="Rhea" id="RHEA:32235"/>
        <dbReference type="ChEBI" id="CHEBI:15378"/>
        <dbReference type="ChEBI" id="CHEBI:43474"/>
        <dbReference type="ChEBI" id="CHEBI:57783"/>
        <dbReference type="ChEBI" id="CHEBI:64076"/>
        <dbReference type="ChEBI" id="CHEBI:456215"/>
        <dbReference type="ChEBI" id="CHEBI:456216"/>
        <dbReference type="EC" id="4.2.1.136"/>
    </reaction>
</comment>
<comment type="caution">
    <text evidence="21">The sequence shown here is derived from an EMBL/GenBank/DDBJ whole genome shotgun (WGS) entry which is preliminary data.</text>
</comment>
<dbReference type="Pfam" id="PF01256">
    <property type="entry name" value="Carb_kinase"/>
    <property type="match status" value="1"/>
</dbReference>
<dbReference type="PANTHER" id="PTHR12592">
    <property type="entry name" value="ATP-DEPENDENT (S)-NAD(P)H-HYDRATE DEHYDRATASE FAMILY MEMBER"/>
    <property type="match status" value="1"/>
</dbReference>
<keyword evidence="22" id="KW-1185">Reference proteome</keyword>
<comment type="subunit">
    <text evidence="17">Homotetramer.</text>
</comment>
<evidence type="ECO:0000256" key="5">
    <source>
        <dbReference type="ARBA" id="ARBA00022723"/>
    </source>
</evidence>
<evidence type="ECO:0000256" key="2">
    <source>
        <dbReference type="ARBA" id="ARBA00000909"/>
    </source>
</evidence>
<dbReference type="PIRSF" id="PIRSF017184">
    <property type="entry name" value="Nnr"/>
    <property type="match status" value="1"/>
</dbReference>
<keyword evidence="11 18" id="KW-0413">Isomerase</keyword>
<comment type="catalytic activity">
    <reaction evidence="2 18">
        <text>(6R)-NADPHX = (6S)-NADPHX</text>
        <dbReference type="Rhea" id="RHEA:32227"/>
        <dbReference type="ChEBI" id="CHEBI:64076"/>
        <dbReference type="ChEBI" id="CHEBI:64077"/>
        <dbReference type="EC" id="5.1.99.6"/>
    </reaction>
</comment>
<feature type="binding site" evidence="17">
    <location>
        <position position="348"/>
    </location>
    <ligand>
        <name>(6S)-NADPHX</name>
        <dbReference type="ChEBI" id="CHEBI:64076"/>
    </ligand>
</feature>
<keyword evidence="8 17" id="KW-0521">NADP</keyword>
<comment type="catalytic activity">
    <reaction evidence="15 17 18">
        <text>(6S)-NADHX + ADP = AMP + phosphate + NADH + H(+)</text>
        <dbReference type="Rhea" id="RHEA:32223"/>
        <dbReference type="ChEBI" id="CHEBI:15378"/>
        <dbReference type="ChEBI" id="CHEBI:43474"/>
        <dbReference type="ChEBI" id="CHEBI:57945"/>
        <dbReference type="ChEBI" id="CHEBI:64074"/>
        <dbReference type="ChEBI" id="CHEBI:456215"/>
        <dbReference type="ChEBI" id="CHEBI:456216"/>
        <dbReference type="EC" id="4.2.1.136"/>
    </reaction>
</comment>
<keyword evidence="9 18" id="KW-0630">Potassium</keyword>
<dbReference type="RefSeq" id="WP_350934092.1">
    <property type="nucleotide sequence ID" value="NZ_JAYWLC010000001.1"/>
</dbReference>
<comment type="function">
    <text evidence="14 18">Bifunctional enzyme that catalyzes the epimerization of the S- and R-forms of NAD(P)HX and the dehydration of the S-form of NAD(P)HX at the expense of ADP, which is converted to AMP. This allows the repair of both epimers of NAD(P)HX, a damaged form of NAD(P)H that is a result of enzymatic or heat-dependent hydration.</text>
</comment>
<dbReference type="CDD" id="cd01171">
    <property type="entry name" value="YXKO-related"/>
    <property type="match status" value="1"/>
</dbReference>
<evidence type="ECO:0000256" key="9">
    <source>
        <dbReference type="ARBA" id="ARBA00022958"/>
    </source>
</evidence>
<feature type="domain" description="YjeF N-terminal" evidence="20">
    <location>
        <begin position="1"/>
        <end position="222"/>
    </location>
</feature>
<evidence type="ECO:0000256" key="14">
    <source>
        <dbReference type="ARBA" id="ARBA00025153"/>
    </source>
</evidence>
<evidence type="ECO:0000256" key="7">
    <source>
        <dbReference type="ARBA" id="ARBA00022840"/>
    </source>
</evidence>
<accession>A0ABV1SBI6</accession>
<feature type="binding site" evidence="17">
    <location>
        <position position="470"/>
    </location>
    <ligand>
        <name>AMP</name>
        <dbReference type="ChEBI" id="CHEBI:456215"/>
    </ligand>
</feature>
<gene>
    <name evidence="17" type="primary">nnrD</name>
    <name evidence="21" type="ORF">VSX56_00640</name>
</gene>
<comment type="similarity">
    <text evidence="3 18">In the N-terminal section; belongs to the NnrE/AIBP family.</text>
</comment>
<evidence type="ECO:0000256" key="3">
    <source>
        <dbReference type="ARBA" id="ARBA00006001"/>
    </source>
</evidence>
<comment type="similarity">
    <text evidence="4 18">In the C-terminal section; belongs to the NnrD/CARKD family.</text>
</comment>
<evidence type="ECO:0000256" key="1">
    <source>
        <dbReference type="ARBA" id="ARBA00000013"/>
    </source>
</evidence>
<dbReference type="InterPro" id="IPR036652">
    <property type="entry name" value="YjeF_N_dom_sf"/>
</dbReference>
<dbReference type="Pfam" id="PF03853">
    <property type="entry name" value="YjeF_N"/>
    <property type="match status" value="1"/>
</dbReference>
<dbReference type="InterPro" id="IPR000631">
    <property type="entry name" value="CARKD"/>
</dbReference>
<evidence type="ECO:0000256" key="6">
    <source>
        <dbReference type="ARBA" id="ARBA00022741"/>
    </source>
</evidence>
<comment type="cofactor">
    <cofactor evidence="18">
        <name>K(+)</name>
        <dbReference type="ChEBI" id="CHEBI:29103"/>
    </cofactor>
    <text evidence="18">Binds 1 potassium ion per subunit.</text>
</comment>